<dbReference type="InterPro" id="IPR003731">
    <property type="entry name" value="Di-Nase_FeMo-co_biosynth"/>
</dbReference>
<comment type="caution">
    <text evidence="4">The sequence shown here is derived from an EMBL/GenBank/DDBJ whole genome shotgun (WGS) entry which is preliminary data.</text>
</comment>
<dbReference type="Gene3D" id="3.30.420.130">
    <property type="entry name" value="Dinitrogenase iron-molybdenum cofactor biosynthesis domain"/>
    <property type="match status" value="1"/>
</dbReference>
<dbReference type="InterPro" id="IPR036105">
    <property type="entry name" value="DiNase_FeMo-co_biosyn_sf"/>
</dbReference>
<protein>
    <submittedName>
        <fullName evidence="4">Nitrogen fixation protein</fullName>
    </submittedName>
</protein>
<gene>
    <name evidence="4" type="ORF">C0081_18120</name>
</gene>
<evidence type="ECO:0000256" key="2">
    <source>
        <dbReference type="SAM" id="MobiDB-lite"/>
    </source>
</evidence>
<feature type="domain" description="Dinitrogenase iron-molybdenum cofactor biosynthesis" evidence="3">
    <location>
        <begin position="23"/>
        <end position="111"/>
    </location>
</feature>
<sequence>MLGLSSIAEQTMKIAVTSQNFKTVTNHAGRARRFIVFTVGQDNQPQETERFDLPKDQCIHELGGKKVAHALDGVDVVISASFGPGFARNMASRDVIASLTDETDPVRAVQDYLSNGQRLPSPEGCGEDHHHGSH</sequence>
<reference evidence="4 5" key="1">
    <citation type="submission" date="2018-01" db="EMBL/GenBank/DDBJ databases">
        <title>The draft genome sequence of Cohaesibacter sp. H1304.</title>
        <authorList>
            <person name="Wang N.-N."/>
            <person name="Du Z.-J."/>
        </authorList>
    </citation>
    <scope>NUCLEOTIDE SEQUENCE [LARGE SCALE GENOMIC DNA]</scope>
    <source>
        <strain evidence="4 5">H1304</strain>
    </source>
</reference>
<evidence type="ECO:0000313" key="4">
    <source>
        <dbReference type="EMBL" id="PLW76008.1"/>
    </source>
</evidence>
<feature type="region of interest" description="Disordered" evidence="2">
    <location>
        <begin position="114"/>
        <end position="134"/>
    </location>
</feature>
<evidence type="ECO:0000256" key="1">
    <source>
        <dbReference type="ARBA" id="ARBA00023231"/>
    </source>
</evidence>
<keyword evidence="5" id="KW-1185">Reference proteome</keyword>
<dbReference type="AlphaFoldDB" id="A0A2N5XNK9"/>
<evidence type="ECO:0000259" key="3">
    <source>
        <dbReference type="Pfam" id="PF02579"/>
    </source>
</evidence>
<keyword evidence="1" id="KW-0535">Nitrogen fixation</keyword>
<dbReference type="InterPro" id="IPR051840">
    <property type="entry name" value="NifX/NifY_domain"/>
</dbReference>
<dbReference type="Proteomes" id="UP000234881">
    <property type="component" value="Unassembled WGS sequence"/>
</dbReference>
<proteinExistence type="predicted"/>
<accession>A0A2N5XNK9</accession>
<dbReference type="Pfam" id="PF02579">
    <property type="entry name" value="Nitro_FeMo-Co"/>
    <property type="match status" value="1"/>
</dbReference>
<dbReference type="EMBL" id="PKUQ01000042">
    <property type="protein sequence ID" value="PLW76008.1"/>
    <property type="molecule type" value="Genomic_DNA"/>
</dbReference>
<organism evidence="4 5">
    <name type="scientific">Cohaesibacter celericrescens</name>
    <dbReference type="NCBI Taxonomy" id="2067669"/>
    <lineage>
        <taxon>Bacteria</taxon>
        <taxon>Pseudomonadati</taxon>
        <taxon>Pseudomonadota</taxon>
        <taxon>Alphaproteobacteria</taxon>
        <taxon>Hyphomicrobiales</taxon>
        <taxon>Cohaesibacteraceae</taxon>
    </lineage>
</organism>
<dbReference type="PANTHER" id="PTHR33937:SF2">
    <property type="entry name" value="DINITROGENASE IRON-MOLYBDENUM COFACTOR BIOSYNTHESIS DOMAIN-CONTAINING PROTEIN"/>
    <property type="match status" value="1"/>
</dbReference>
<dbReference type="OrthoDB" id="9797941at2"/>
<dbReference type="PANTHER" id="PTHR33937">
    <property type="entry name" value="IRON-MOLYBDENUM PROTEIN-RELATED-RELATED"/>
    <property type="match status" value="1"/>
</dbReference>
<dbReference type="SUPFAM" id="SSF53146">
    <property type="entry name" value="Nitrogenase accessory factor-like"/>
    <property type="match status" value="1"/>
</dbReference>
<evidence type="ECO:0000313" key="5">
    <source>
        <dbReference type="Proteomes" id="UP000234881"/>
    </source>
</evidence>
<name>A0A2N5XNK9_9HYPH</name>